<dbReference type="InterPro" id="IPR016159">
    <property type="entry name" value="Cullin_repeat-like_dom_sf"/>
</dbReference>
<keyword evidence="4" id="KW-0813">Transport</keyword>
<name>A0AAD4MQ17_9BILA</name>
<evidence type="ECO:0000256" key="9">
    <source>
        <dbReference type="SAM" id="MobiDB-lite"/>
    </source>
</evidence>
<keyword evidence="6" id="KW-0333">Golgi apparatus</keyword>
<comment type="similarity">
    <text evidence="2">Belongs to the COG8 family.</text>
</comment>
<dbReference type="EMBL" id="JAKKPZ010000142">
    <property type="protein sequence ID" value="KAI1700534.1"/>
    <property type="molecule type" value="Genomic_DNA"/>
</dbReference>
<evidence type="ECO:0000256" key="8">
    <source>
        <dbReference type="ARBA" id="ARBA00031347"/>
    </source>
</evidence>
<dbReference type="GO" id="GO:0017119">
    <property type="term" value="C:Golgi transport complex"/>
    <property type="evidence" value="ECO:0007669"/>
    <property type="project" value="InterPro"/>
</dbReference>
<comment type="caution">
    <text evidence="10">The sequence shown here is derived from an EMBL/GenBank/DDBJ whole genome shotgun (WGS) entry which is preliminary data.</text>
</comment>
<evidence type="ECO:0000313" key="10">
    <source>
        <dbReference type="EMBL" id="KAI1700534.1"/>
    </source>
</evidence>
<proteinExistence type="inferred from homology"/>
<keyword evidence="7" id="KW-0472">Membrane</keyword>
<evidence type="ECO:0000313" key="11">
    <source>
        <dbReference type="Proteomes" id="UP001201812"/>
    </source>
</evidence>
<organism evidence="10 11">
    <name type="scientific">Ditylenchus destructor</name>
    <dbReference type="NCBI Taxonomy" id="166010"/>
    <lineage>
        <taxon>Eukaryota</taxon>
        <taxon>Metazoa</taxon>
        <taxon>Ecdysozoa</taxon>
        <taxon>Nematoda</taxon>
        <taxon>Chromadorea</taxon>
        <taxon>Rhabditida</taxon>
        <taxon>Tylenchina</taxon>
        <taxon>Tylenchomorpha</taxon>
        <taxon>Sphaerularioidea</taxon>
        <taxon>Anguinidae</taxon>
        <taxon>Anguininae</taxon>
        <taxon>Ditylenchus</taxon>
    </lineage>
</organism>
<protein>
    <recommendedName>
        <fullName evidence="3">Conserved oligomeric Golgi complex subunit 8</fullName>
    </recommendedName>
    <alternativeName>
        <fullName evidence="8">Component of oligomeric Golgi complex 8</fullName>
    </alternativeName>
</protein>
<dbReference type="GO" id="GO:0006891">
    <property type="term" value="P:intra-Golgi vesicle-mediated transport"/>
    <property type="evidence" value="ECO:0007669"/>
    <property type="project" value="TreeGrafter"/>
</dbReference>
<reference evidence="10" key="1">
    <citation type="submission" date="2022-01" db="EMBL/GenBank/DDBJ databases">
        <title>Genome Sequence Resource for Two Populations of Ditylenchus destructor, the Migratory Endoparasitic Phytonematode.</title>
        <authorList>
            <person name="Zhang H."/>
            <person name="Lin R."/>
            <person name="Xie B."/>
        </authorList>
    </citation>
    <scope>NUCLEOTIDE SEQUENCE</scope>
    <source>
        <strain evidence="10">BazhouSP</strain>
    </source>
</reference>
<dbReference type="AlphaFoldDB" id="A0AAD4MQ17"/>
<keyword evidence="5" id="KW-0653">Protein transport</keyword>
<evidence type="ECO:0000256" key="6">
    <source>
        <dbReference type="ARBA" id="ARBA00023034"/>
    </source>
</evidence>
<dbReference type="GO" id="GO:0015031">
    <property type="term" value="P:protein transport"/>
    <property type="evidence" value="ECO:0007669"/>
    <property type="project" value="UniProtKB-KW"/>
</dbReference>
<dbReference type="PANTHER" id="PTHR21311:SF0">
    <property type="entry name" value="CONSERVED OLIGOMERIC GOLGI COMPLEX SUBUNIT 8"/>
    <property type="match status" value="1"/>
</dbReference>
<keyword evidence="11" id="KW-1185">Reference proteome</keyword>
<dbReference type="PANTHER" id="PTHR21311">
    <property type="entry name" value="CONSERVED OLIGOMERIC GOLGI COMPLEX COMPONENT 8"/>
    <property type="match status" value="1"/>
</dbReference>
<evidence type="ECO:0000256" key="2">
    <source>
        <dbReference type="ARBA" id="ARBA00006419"/>
    </source>
</evidence>
<dbReference type="Proteomes" id="UP001201812">
    <property type="component" value="Unassembled WGS sequence"/>
</dbReference>
<evidence type="ECO:0000256" key="3">
    <source>
        <dbReference type="ARBA" id="ARBA00020983"/>
    </source>
</evidence>
<evidence type="ECO:0000256" key="7">
    <source>
        <dbReference type="ARBA" id="ARBA00023136"/>
    </source>
</evidence>
<comment type="subcellular location">
    <subcellularLocation>
        <location evidence="1">Golgi apparatus membrane</location>
        <topology evidence="1">Peripheral membrane protein</topology>
    </subcellularLocation>
</comment>
<evidence type="ECO:0000256" key="4">
    <source>
        <dbReference type="ARBA" id="ARBA00022448"/>
    </source>
</evidence>
<accession>A0AAD4MQ17</accession>
<sequence>MDTNHRDQWLTIEKDFQNLSLEELRLQRSGLSSRIEHLQNEVSNLAFNNYRTYADVGRTAEHCKEMFTEMNHFMGQVKKQFPALVDAMEKFHTASNTLAGEFSSLDEVSSANSQVWELLKLPKMMDKCIRAGKYEFAFALTNFAVNLKQSRLIENPMVKNVADILVEARHGLLDELFNKFAGPIDLAKSIQVVNNIRKIPYISNTQLRVSILQYRDVYLEKNVLTIMSEPDFVLKVIEVYRDCMYDTIVLYMAVFPGTDFQRKYTSMTDDPRWERWTGSSQTFLLQAWAHRNIERLFGFIRQAENKTALDIEAMTGKLMSFAFSFGRMGLDFRPLIVHEFSQIVVDGFRKKIRVAADSIKSLKKLSLIDSDIFENTKSDLESAASDILSAPLELCVWDDLCVFGNQIIEALNDIRHSLSIIYLNQIFDVLKSAVAEIFKWLDVFVQENPSQTENVKRAAKLVLVYFVPFMNKCFFGCFPYEHCCRPMFRGHATFEGYKDTYSLLSPELFASCEKQSLFQTVYDEIQQYFQLHRSTNDQTSIESKENDKVKFEIISREEEEDDAMSQSENVADQSENVANQSGNVAAEVPENEPIKEDTVKATIQDTLKPDPEFEGETVADPGEKAESTECPEGNEHNIAGDQSAEMEEDFTVKPDPEFEGETAADPGEKAESTECPEGIEHNIAGDQSAEMEEDYKKMIEK</sequence>
<dbReference type="Pfam" id="PF04124">
    <property type="entry name" value="Dor1"/>
    <property type="match status" value="1"/>
</dbReference>
<evidence type="ECO:0000256" key="5">
    <source>
        <dbReference type="ARBA" id="ARBA00022927"/>
    </source>
</evidence>
<gene>
    <name evidence="10" type="ORF">DdX_16642</name>
</gene>
<dbReference type="SUPFAM" id="SSF74788">
    <property type="entry name" value="Cullin repeat-like"/>
    <property type="match status" value="1"/>
</dbReference>
<dbReference type="InterPro" id="IPR007255">
    <property type="entry name" value="COG8"/>
</dbReference>
<evidence type="ECO:0000256" key="1">
    <source>
        <dbReference type="ARBA" id="ARBA00004395"/>
    </source>
</evidence>
<dbReference type="GO" id="GO:0000139">
    <property type="term" value="C:Golgi membrane"/>
    <property type="evidence" value="ECO:0007669"/>
    <property type="project" value="UniProtKB-SubCell"/>
</dbReference>
<feature type="region of interest" description="Disordered" evidence="9">
    <location>
        <begin position="582"/>
        <end position="701"/>
    </location>
</feature>
<feature type="compositionally biased region" description="Polar residues" evidence="9">
    <location>
        <begin position="564"/>
        <end position="576"/>
    </location>
</feature>
<feature type="region of interest" description="Disordered" evidence="9">
    <location>
        <begin position="557"/>
        <end position="576"/>
    </location>
</feature>